<gene>
    <name evidence="5" type="ORF">CAP51_07200</name>
</gene>
<dbReference type="RefSeq" id="WP_087620076.1">
    <property type="nucleotide sequence ID" value="NZ_NEXX01000002.1"/>
</dbReference>
<dbReference type="Gene3D" id="2.40.128.20">
    <property type="match status" value="1"/>
</dbReference>
<comment type="function">
    <text evidence="2">Involved in the storage or transport of lipids necessary for membrane maintenance under stressful conditions. Displays a binding preference for lysophospholipids.</text>
</comment>
<name>A0A1Z9YZ89_9GAMM</name>
<dbReference type="EMBL" id="NEXX01000002">
    <property type="protein sequence ID" value="OUY07528.1"/>
    <property type="molecule type" value="Genomic_DNA"/>
</dbReference>
<dbReference type="PROSITE" id="PS00213">
    <property type="entry name" value="LIPOCALIN"/>
    <property type="match status" value="1"/>
</dbReference>
<feature type="transmembrane region" description="Helical" evidence="3">
    <location>
        <begin position="12"/>
        <end position="34"/>
    </location>
</feature>
<dbReference type="InterPro" id="IPR002446">
    <property type="entry name" value="Lipocalin_bac"/>
</dbReference>
<dbReference type="InterPro" id="IPR047202">
    <property type="entry name" value="Lipocalin_Blc-like_dom"/>
</dbReference>
<feature type="domain" description="Lipocalin/cytosolic fatty-acid binding" evidence="4">
    <location>
        <begin position="47"/>
        <end position="191"/>
    </location>
</feature>
<dbReference type="InterPro" id="IPR012674">
    <property type="entry name" value="Calycin"/>
</dbReference>
<dbReference type="SUPFAM" id="SSF50814">
    <property type="entry name" value="Lipocalins"/>
    <property type="match status" value="1"/>
</dbReference>
<evidence type="ECO:0000256" key="1">
    <source>
        <dbReference type="ARBA" id="ARBA00006889"/>
    </source>
</evidence>
<dbReference type="InterPro" id="IPR000566">
    <property type="entry name" value="Lipocln_cytosolic_FA-bd_dom"/>
</dbReference>
<comment type="similarity">
    <text evidence="1 2">Belongs to the calycin superfamily. Lipocalin family.</text>
</comment>
<keyword evidence="3" id="KW-0812">Transmembrane</keyword>
<sequence length="193" mass="22165">MEIIPHSSNKRLRVLKIVVGGAALIGLGAGKLLWDLRPRSMAVAKKVDLDQFLGHWYEIARKPVVTERSSFKNIRLEYTLQSENHLNLELRYQTKEGRIGQFHADIKIVNAPDNSKFLIKYLPSIFRYLRKGHHWIMQIDPEGQVVLIGNSNRKSLWLLARSPQLDSSIVEEYLNIAKTAGFKLNDLITVKHE</sequence>
<evidence type="ECO:0000313" key="6">
    <source>
        <dbReference type="Proteomes" id="UP000196536"/>
    </source>
</evidence>
<proteinExistence type="inferred from homology"/>
<dbReference type="Pfam" id="PF08212">
    <property type="entry name" value="Lipocalin_2"/>
    <property type="match status" value="1"/>
</dbReference>
<keyword evidence="2 3" id="KW-0472">Membrane</keyword>
<dbReference type="GO" id="GO:0008289">
    <property type="term" value="F:lipid binding"/>
    <property type="evidence" value="ECO:0007669"/>
    <property type="project" value="UniProtKB-UniRule"/>
</dbReference>
<comment type="subcellular location">
    <subcellularLocation>
        <location evidence="2">Cell outer membrane</location>
    </subcellularLocation>
</comment>
<dbReference type="PRINTS" id="PR01171">
    <property type="entry name" value="BCTLIPOCALIN"/>
</dbReference>
<organism evidence="5 6">
    <name type="scientific">Acinetobacter populi</name>
    <dbReference type="NCBI Taxonomy" id="1582270"/>
    <lineage>
        <taxon>Bacteria</taxon>
        <taxon>Pseudomonadati</taxon>
        <taxon>Pseudomonadota</taxon>
        <taxon>Gammaproteobacteria</taxon>
        <taxon>Moraxellales</taxon>
        <taxon>Moraxellaceae</taxon>
        <taxon>Acinetobacter</taxon>
    </lineage>
</organism>
<protein>
    <recommendedName>
        <fullName evidence="2">Outer membrane lipoprotein Blc</fullName>
    </recommendedName>
</protein>
<keyword evidence="2" id="KW-0446">Lipid-binding</keyword>
<dbReference type="Proteomes" id="UP000196536">
    <property type="component" value="Unassembled WGS sequence"/>
</dbReference>
<dbReference type="InterPro" id="IPR022271">
    <property type="entry name" value="Lipocalin_ApoD"/>
</dbReference>
<comment type="caution">
    <text evidence="5">The sequence shown here is derived from an EMBL/GenBank/DDBJ whole genome shotgun (WGS) entry which is preliminary data.</text>
</comment>
<reference evidence="5 6" key="1">
    <citation type="submission" date="2017-05" db="EMBL/GenBank/DDBJ databases">
        <title>Acinetobacter populi ANC 5415 (= PBJ7), whole genome shotgun sequencing project.</title>
        <authorList>
            <person name="Nemec A."/>
            <person name="Radolfova-Krizova L."/>
        </authorList>
    </citation>
    <scope>NUCLEOTIDE SEQUENCE [LARGE SCALE GENOMIC DNA]</scope>
    <source>
        <strain evidence="5 6">PBJ7</strain>
    </source>
</reference>
<dbReference type="OrthoDB" id="9793905at2"/>
<dbReference type="PIRSF" id="PIRSF036893">
    <property type="entry name" value="Lipocalin_ApoD"/>
    <property type="match status" value="1"/>
</dbReference>
<evidence type="ECO:0000256" key="3">
    <source>
        <dbReference type="SAM" id="Phobius"/>
    </source>
</evidence>
<dbReference type="GO" id="GO:0009279">
    <property type="term" value="C:cell outer membrane"/>
    <property type="evidence" value="ECO:0007669"/>
    <property type="project" value="UniProtKB-SubCell"/>
</dbReference>
<dbReference type="CDD" id="cd19438">
    <property type="entry name" value="lipocalin_Blc-like"/>
    <property type="match status" value="1"/>
</dbReference>
<keyword evidence="3" id="KW-1133">Transmembrane helix</keyword>
<accession>A0A1Z9YZ89</accession>
<evidence type="ECO:0000313" key="5">
    <source>
        <dbReference type="EMBL" id="OUY07528.1"/>
    </source>
</evidence>
<dbReference type="GO" id="GO:0006950">
    <property type="term" value="P:response to stress"/>
    <property type="evidence" value="ECO:0007669"/>
    <property type="project" value="UniProtKB-ARBA"/>
</dbReference>
<keyword evidence="6" id="KW-1185">Reference proteome</keyword>
<comment type="subunit">
    <text evidence="2">Homodimer.</text>
</comment>
<dbReference type="AlphaFoldDB" id="A0A1Z9YZ89"/>
<dbReference type="InterPro" id="IPR022272">
    <property type="entry name" value="Lipocalin_CS"/>
</dbReference>
<keyword evidence="2" id="KW-0998">Cell outer membrane</keyword>
<dbReference type="PANTHER" id="PTHR10612:SF34">
    <property type="entry name" value="APOLIPOPROTEIN D"/>
    <property type="match status" value="1"/>
</dbReference>
<dbReference type="PANTHER" id="PTHR10612">
    <property type="entry name" value="APOLIPOPROTEIN D"/>
    <property type="match status" value="1"/>
</dbReference>
<evidence type="ECO:0000259" key="4">
    <source>
        <dbReference type="Pfam" id="PF08212"/>
    </source>
</evidence>
<keyword evidence="2" id="KW-0449">Lipoprotein</keyword>
<evidence type="ECO:0000256" key="2">
    <source>
        <dbReference type="PIRNR" id="PIRNR036893"/>
    </source>
</evidence>